<protein>
    <recommendedName>
        <fullName evidence="5">DUF4350 domain-containing protein</fullName>
    </recommendedName>
</protein>
<dbReference type="Proteomes" id="UP000184386">
    <property type="component" value="Unassembled WGS sequence"/>
</dbReference>
<keyword evidence="1" id="KW-0812">Transmembrane</keyword>
<proteinExistence type="predicted"/>
<feature type="chain" id="PRO_5012590474" description="DUF4350 domain-containing protein" evidence="2">
    <location>
        <begin position="26"/>
        <end position="867"/>
    </location>
</feature>
<dbReference type="EMBL" id="FRAC01000015">
    <property type="protein sequence ID" value="SHK68646.1"/>
    <property type="molecule type" value="Genomic_DNA"/>
</dbReference>
<feature type="transmembrane region" description="Helical" evidence="1">
    <location>
        <begin position="450"/>
        <end position="472"/>
    </location>
</feature>
<dbReference type="OrthoDB" id="137965at2"/>
<evidence type="ECO:0000313" key="3">
    <source>
        <dbReference type="EMBL" id="SHK68646.1"/>
    </source>
</evidence>
<dbReference type="SUPFAM" id="SSF52317">
    <property type="entry name" value="Class I glutamine amidotransferase-like"/>
    <property type="match status" value="1"/>
</dbReference>
<evidence type="ECO:0008006" key="5">
    <source>
        <dbReference type="Google" id="ProtNLM"/>
    </source>
</evidence>
<evidence type="ECO:0000256" key="2">
    <source>
        <dbReference type="SAM" id="SignalP"/>
    </source>
</evidence>
<keyword evidence="1" id="KW-0472">Membrane</keyword>
<keyword evidence="4" id="KW-1185">Reference proteome</keyword>
<feature type="transmembrane region" description="Helical" evidence="1">
    <location>
        <begin position="424"/>
        <end position="443"/>
    </location>
</feature>
<evidence type="ECO:0000313" key="4">
    <source>
        <dbReference type="Proteomes" id="UP000184386"/>
    </source>
</evidence>
<name>A0A1M6UHJ9_9FIRM</name>
<gene>
    <name evidence="3" type="ORF">SAMN02745136_03088</name>
</gene>
<keyword evidence="2" id="KW-0732">Signal</keyword>
<dbReference type="RefSeq" id="WP_139241197.1">
    <property type="nucleotide sequence ID" value="NZ_FRAC01000015.1"/>
</dbReference>
<evidence type="ECO:0000256" key="1">
    <source>
        <dbReference type="SAM" id="Phobius"/>
    </source>
</evidence>
<feature type="signal peptide" evidence="2">
    <location>
        <begin position="1"/>
        <end position="25"/>
    </location>
</feature>
<organism evidence="3 4">
    <name type="scientific">Anaerocolumna jejuensis DSM 15929</name>
    <dbReference type="NCBI Taxonomy" id="1121322"/>
    <lineage>
        <taxon>Bacteria</taxon>
        <taxon>Bacillati</taxon>
        <taxon>Bacillota</taxon>
        <taxon>Clostridia</taxon>
        <taxon>Lachnospirales</taxon>
        <taxon>Lachnospiraceae</taxon>
        <taxon>Anaerocolumna</taxon>
    </lineage>
</organism>
<dbReference type="STRING" id="1121322.SAMN02745136_03088"/>
<reference evidence="3 4" key="1">
    <citation type="submission" date="2016-11" db="EMBL/GenBank/DDBJ databases">
        <authorList>
            <person name="Jaros S."/>
            <person name="Januszkiewicz K."/>
            <person name="Wedrychowicz H."/>
        </authorList>
    </citation>
    <scope>NUCLEOTIDE SEQUENCE [LARGE SCALE GENOMIC DNA]</scope>
    <source>
        <strain evidence="3 4">DSM 15929</strain>
    </source>
</reference>
<dbReference type="AlphaFoldDB" id="A0A1M6UHJ9"/>
<dbReference type="InterPro" id="IPR029062">
    <property type="entry name" value="Class_I_gatase-like"/>
</dbReference>
<keyword evidence="1" id="KW-1133">Transmembrane helix</keyword>
<dbReference type="Gene3D" id="3.40.50.880">
    <property type="match status" value="1"/>
</dbReference>
<sequence>MKKATCFVSLLWLAAVLFLTVPVQAKENPEANLLTDKENGISLLVSYGYDNTVKYGRFTTITGEIRNSGKKEFAGSFQCLIPKSKDNALYKKTIKVEPGESKKVSLILPIIDDTGYLQVKLVNNKNKMVLEHKFRFTFGNYDKAAYTGVLTDNRETLSYLDSLNLKPFYITADTLSSNYLGLDLLDVLIINDFDVSKLSKEQTEAIKEWVYQGGTLVLAAGSYDKEVKEVFGRDLGLSIDGSKENMNVNFLAHGNNLKALKQYILNYQKSRRLFYQDLADKNLKMSPAGSNSNLTPGSSNFYASYNIRDMSDEEIAALRSEEVTKPVSGITLENGISLVKGKEKELMLCSKKGYGRVELFAFDIGLEGKQKTTALSIIRQITENISEIKKNQLDNEYYGWYMTDGFISSIASGDAKKVPATYKYVIIILLYLLLSGPVTYICLKRRKKQGCGLMAVSALSVTFAVIIFIAGIGTRITEPYAEYLRIKDYTGAGMDRIDLSLTMPNNYDYTLKLTKKFSLLEMSDADPYTRNYNSPRTFVNFNNVKKVIQYDDSGVELQVTDNTAFSPVYYQGIFKTDEKEGGLISDLSHTGDGISGTIKNNFNYDISNAILFCDEHLIAIGEIKKGQTITLQKANGSYLNSVDDLFNNSLIKNLTGLPEEGKDHNENSRLNQLVTSLIENNYIQGNFTDCLIGYKKTDIQTGTGEGDDFLAQIASLMQVKGTEIVKVPVSVNKKLGKEEFESSIDPYIQLEGSNMGSYYTSRYMVNDSLLLTYQFPEEDKIKNFTFLKTQNLKESSKYTQNFNGTVYFLNVNTGKYEEVFTDNYDIKIDASKYLTENNTLTVRFRQEAAIQNYQVVLPHISYWKEAK</sequence>
<accession>A0A1M6UHJ9</accession>